<dbReference type="GeneID" id="109513691"/>
<dbReference type="CTD" id="286187"/>
<keyword evidence="2" id="KW-0677">Repeat</keyword>
<dbReference type="SUPFAM" id="SSF52058">
    <property type="entry name" value="L domain-like"/>
    <property type="match status" value="1"/>
</dbReference>
<dbReference type="RefSeq" id="XP_019721849.1">
    <property type="nucleotide sequence ID" value="XM_019866290.1"/>
</dbReference>
<dbReference type="GeneTree" id="ENSGT00940000158260"/>
<dbReference type="InterPro" id="IPR025875">
    <property type="entry name" value="Leu-rich_rpt_4"/>
</dbReference>
<dbReference type="SMART" id="SM00365">
    <property type="entry name" value="LRR_SD22"/>
    <property type="match status" value="4"/>
</dbReference>
<dbReference type="PANTHER" id="PTHR46652">
    <property type="entry name" value="LEUCINE-RICH REPEAT AND IQ DOMAIN-CONTAINING PROTEIN 1-RELATED"/>
    <property type="match status" value="1"/>
</dbReference>
<dbReference type="RefSeq" id="XP_019721850.1">
    <property type="nucleotide sequence ID" value="XM_019866291.1"/>
</dbReference>
<organism evidence="3 4">
    <name type="scientific">Hippocampus comes</name>
    <name type="common">Tiger tail seahorse</name>
    <dbReference type="NCBI Taxonomy" id="109280"/>
    <lineage>
        <taxon>Eukaryota</taxon>
        <taxon>Metazoa</taxon>
        <taxon>Chordata</taxon>
        <taxon>Craniata</taxon>
        <taxon>Vertebrata</taxon>
        <taxon>Euteleostomi</taxon>
        <taxon>Actinopterygii</taxon>
        <taxon>Neopterygii</taxon>
        <taxon>Teleostei</taxon>
        <taxon>Neoteleostei</taxon>
        <taxon>Acanthomorphata</taxon>
        <taxon>Syngnathiaria</taxon>
        <taxon>Syngnathiformes</taxon>
        <taxon>Syngnathoidei</taxon>
        <taxon>Syngnathidae</taxon>
        <taxon>Hippocampus</taxon>
    </lineage>
</organism>
<dbReference type="CDD" id="cd21340">
    <property type="entry name" value="PPP1R42"/>
    <property type="match status" value="1"/>
</dbReference>
<dbReference type="OrthoDB" id="10262005at2759"/>
<dbReference type="Gene3D" id="3.80.10.10">
    <property type="entry name" value="Ribonuclease Inhibitor"/>
    <property type="match status" value="2"/>
</dbReference>
<keyword evidence="1" id="KW-0433">Leucine-rich repeat</keyword>
<keyword evidence="4" id="KW-1185">Reference proteome</keyword>
<dbReference type="PANTHER" id="PTHR46652:SF3">
    <property type="entry name" value="LEUCINE-RICH REPEAT-CONTAINING PROTEIN 9"/>
    <property type="match status" value="1"/>
</dbReference>
<dbReference type="InterPro" id="IPR032675">
    <property type="entry name" value="LRR_dom_sf"/>
</dbReference>
<dbReference type="InterPro" id="IPR050836">
    <property type="entry name" value="SDS22/Internalin_LRR"/>
</dbReference>
<dbReference type="RefSeq" id="XP_019721848.1">
    <property type="nucleotide sequence ID" value="XM_019866289.1"/>
</dbReference>
<evidence type="ECO:0000313" key="4">
    <source>
        <dbReference type="Proteomes" id="UP000264820"/>
    </source>
</evidence>
<evidence type="ECO:0000256" key="2">
    <source>
        <dbReference type="ARBA" id="ARBA00022737"/>
    </source>
</evidence>
<evidence type="ECO:0000313" key="3">
    <source>
        <dbReference type="Ensembl" id="ENSHCOP00000021486.1"/>
    </source>
</evidence>
<dbReference type="RefSeq" id="XP_019721846.1">
    <property type="nucleotide sequence ID" value="XM_019866287.1"/>
</dbReference>
<dbReference type="KEGG" id="hcq:109513691"/>
<dbReference type="STRING" id="109280.ENSHCOP00000006529"/>
<evidence type="ECO:0000256" key="1">
    <source>
        <dbReference type="ARBA" id="ARBA00022614"/>
    </source>
</evidence>
<dbReference type="PROSITE" id="PS51450">
    <property type="entry name" value="LRR"/>
    <property type="match status" value="4"/>
</dbReference>
<dbReference type="Pfam" id="PF00560">
    <property type="entry name" value="LRR_1"/>
    <property type="match status" value="1"/>
</dbReference>
<dbReference type="Ensembl" id="ENSHCOT00000003521.1">
    <property type="protein sequence ID" value="ENSHCOP00000006529.1"/>
    <property type="gene ID" value="ENSHCOG00000008345.1"/>
</dbReference>
<reference evidence="3" key="1">
    <citation type="submission" date="2025-05" db="UniProtKB">
        <authorList>
            <consortium name="Ensembl"/>
        </authorList>
    </citation>
    <scope>IDENTIFICATION</scope>
</reference>
<dbReference type="Proteomes" id="UP000264820">
    <property type="component" value="Unplaced"/>
</dbReference>
<name>A0A3Q3DVB2_HIPCM</name>
<dbReference type="RefSeq" id="XP_019721847.1">
    <property type="nucleotide sequence ID" value="XM_019866288.1"/>
</dbReference>
<sequence>MVTLTTELIVNSRNFKKKKGRLSLQYNLRTLTHLHFSGHNIEDIGDLSACQNLTVLYLYNNCITQIQNLDFACNLTHLYLQNNNITHIDNLAHLHKLSKLFLGGNRISLLEGLESLGELEELHMESQRLPPGEKLLFDPRTLRALAKSLRVLNISNNNIDEMADLAALWEIRHFSAADNKLRNVEELESVSGSWPWLVQMDLRGNPVCKTAKYRDRLITACKALEVLDGRDIHEVTREFLVKWEASKEAKKKKKAALLNPPPLMNNASKGQGAYPPRACCLARAQGWKLPPPPPPQQQQQSHRVQLLKSSLYRRLNRMAVTADANKKITR</sequence>
<dbReference type="Pfam" id="PF12799">
    <property type="entry name" value="LRR_4"/>
    <property type="match status" value="2"/>
</dbReference>
<dbReference type="AlphaFoldDB" id="A0A3Q3DVB2"/>
<dbReference type="Ensembl" id="ENSHCOT00000003528.1">
    <property type="protein sequence ID" value="ENSHCOP00000021486.1"/>
    <property type="gene ID" value="ENSHCOG00000008345.1"/>
</dbReference>
<accession>A0A3Q3DVB2</accession>
<protein>
    <submittedName>
        <fullName evidence="3">Protein phosphatase 1, regulatory subunit 42</fullName>
    </submittedName>
</protein>
<dbReference type="InterPro" id="IPR001611">
    <property type="entry name" value="Leu-rich_rpt"/>
</dbReference>
<dbReference type="OMA" id="RRFLMNW"/>
<proteinExistence type="predicted"/>